<keyword evidence="7" id="KW-0067">ATP-binding</keyword>
<evidence type="ECO:0000256" key="10">
    <source>
        <dbReference type="SAM" id="Coils"/>
    </source>
</evidence>
<evidence type="ECO:0000256" key="4">
    <source>
        <dbReference type="ARBA" id="ARBA00022679"/>
    </source>
</evidence>
<dbReference type="CDD" id="cd00130">
    <property type="entry name" value="PAS"/>
    <property type="match status" value="4"/>
</dbReference>
<gene>
    <name evidence="16" type="ORF">MRX98_05145</name>
</gene>
<keyword evidence="4" id="KW-0808">Transferase</keyword>
<evidence type="ECO:0000256" key="2">
    <source>
        <dbReference type="ARBA" id="ARBA00012438"/>
    </source>
</evidence>
<dbReference type="SUPFAM" id="SSF55785">
    <property type="entry name" value="PYP-like sensor domain (PAS domain)"/>
    <property type="match status" value="4"/>
</dbReference>
<organism evidence="16 17">
    <name type="scientific">Desulfatitalea alkaliphila</name>
    <dbReference type="NCBI Taxonomy" id="2929485"/>
    <lineage>
        <taxon>Bacteria</taxon>
        <taxon>Pseudomonadati</taxon>
        <taxon>Thermodesulfobacteriota</taxon>
        <taxon>Desulfobacteria</taxon>
        <taxon>Desulfobacterales</taxon>
        <taxon>Desulfosarcinaceae</taxon>
        <taxon>Desulfatitalea</taxon>
    </lineage>
</organism>
<feature type="domain" description="PAC" evidence="15">
    <location>
        <begin position="109"/>
        <end position="161"/>
    </location>
</feature>
<feature type="domain" description="Response regulatory" evidence="13">
    <location>
        <begin position="794"/>
        <end position="910"/>
    </location>
</feature>
<dbReference type="Gene3D" id="3.40.50.2300">
    <property type="match status" value="1"/>
</dbReference>
<evidence type="ECO:0000256" key="11">
    <source>
        <dbReference type="SAM" id="MobiDB-lite"/>
    </source>
</evidence>
<dbReference type="InterPro" id="IPR004358">
    <property type="entry name" value="Sig_transdc_His_kin-like_C"/>
</dbReference>
<dbReference type="InterPro" id="IPR001610">
    <property type="entry name" value="PAC"/>
</dbReference>
<dbReference type="GO" id="GO:0000155">
    <property type="term" value="F:phosphorelay sensor kinase activity"/>
    <property type="evidence" value="ECO:0007669"/>
    <property type="project" value="InterPro"/>
</dbReference>
<dbReference type="InterPro" id="IPR013767">
    <property type="entry name" value="PAS_fold"/>
</dbReference>
<feature type="domain" description="PAS" evidence="14">
    <location>
        <begin position="162"/>
        <end position="232"/>
    </location>
</feature>
<evidence type="ECO:0000313" key="17">
    <source>
        <dbReference type="Proteomes" id="UP001165427"/>
    </source>
</evidence>
<dbReference type="InterPro" id="IPR000700">
    <property type="entry name" value="PAS-assoc_C"/>
</dbReference>
<feature type="modified residue" description="4-aspartylphosphate" evidence="9">
    <location>
        <position position="845"/>
    </location>
</feature>
<dbReference type="Gene3D" id="3.30.565.10">
    <property type="entry name" value="Histidine kinase-like ATPase, C-terminal domain"/>
    <property type="match status" value="1"/>
</dbReference>
<dbReference type="PROSITE" id="PS50109">
    <property type="entry name" value="HIS_KIN"/>
    <property type="match status" value="1"/>
</dbReference>
<dbReference type="InterPro" id="IPR000014">
    <property type="entry name" value="PAS"/>
</dbReference>
<dbReference type="GO" id="GO:0006355">
    <property type="term" value="P:regulation of DNA-templated transcription"/>
    <property type="evidence" value="ECO:0007669"/>
    <property type="project" value="InterPro"/>
</dbReference>
<feature type="domain" description="PAS" evidence="14">
    <location>
        <begin position="35"/>
        <end position="105"/>
    </location>
</feature>
<dbReference type="NCBIfam" id="TIGR00229">
    <property type="entry name" value="sensory_box"/>
    <property type="match status" value="4"/>
</dbReference>
<dbReference type="PRINTS" id="PR00344">
    <property type="entry name" value="BCTRLSENSOR"/>
</dbReference>
<feature type="region of interest" description="Disordered" evidence="11">
    <location>
        <begin position="1"/>
        <end position="24"/>
    </location>
</feature>
<dbReference type="PANTHER" id="PTHR43065">
    <property type="entry name" value="SENSOR HISTIDINE KINASE"/>
    <property type="match status" value="1"/>
</dbReference>
<dbReference type="InterPro" id="IPR003661">
    <property type="entry name" value="HisK_dim/P_dom"/>
</dbReference>
<evidence type="ECO:0000256" key="9">
    <source>
        <dbReference type="PROSITE-ProRule" id="PRU00169"/>
    </source>
</evidence>
<dbReference type="InterPro" id="IPR001789">
    <property type="entry name" value="Sig_transdc_resp-reg_receiver"/>
</dbReference>
<feature type="domain" description="PAS" evidence="14">
    <location>
        <begin position="414"/>
        <end position="484"/>
    </location>
</feature>
<dbReference type="SMART" id="SM00091">
    <property type="entry name" value="PAS"/>
    <property type="match status" value="4"/>
</dbReference>
<dbReference type="Pfam" id="PF00072">
    <property type="entry name" value="Response_reg"/>
    <property type="match status" value="1"/>
</dbReference>
<dbReference type="SUPFAM" id="SSF47384">
    <property type="entry name" value="Homodimeric domain of signal transducing histidine kinase"/>
    <property type="match status" value="1"/>
</dbReference>
<feature type="domain" description="Histidine kinase" evidence="12">
    <location>
        <begin position="550"/>
        <end position="773"/>
    </location>
</feature>
<protein>
    <recommendedName>
        <fullName evidence="2">histidine kinase</fullName>
        <ecNumber evidence="2">2.7.13.3</ecNumber>
    </recommendedName>
</protein>
<dbReference type="InterPro" id="IPR005467">
    <property type="entry name" value="His_kinase_dom"/>
</dbReference>
<dbReference type="RefSeq" id="WP_246903650.1">
    <property type="nucleotide sequence ID" value="NZ_JALJRB010000004.1"/>
</dbReference>
<dbReference type="Pfam" id="PF00512">
    <property type="entry name" value="HisKA"/>
    <property type="match status" value="1"/>
</dbReference>
<name>A0AA41UK28_9BACT</name>
<dbReference type="Proteomes" id="UP001165427">
    <property type="component" value="Unassembled WGS sequence"/>
</dbReference>
<sequence>MTAALPPGSPAPSGSDGGNVSGIESKLPVRRHHPSEAHFHRMLALIRASYFESDLAGRLTFFNEYVTRLHGRSAETLRQLRPKDFLAPDDVQRVYEMFETVYRTGNPSPVMEYQIIDADGRRVSVETATSLLRDDEGTPIGFCGISRDITERKRTEKALRDSESKHRGIIENMEEGYYETDPTGQLTYFNDTSARNLGYSREEMMGLSYRDFMTPDTAAKTFEVFNAVHQSGQPAKVYACELIRKDGSRSFQEISVSLTRNAAGEPTGFFGIARDRTEALQMERDLAEREAGYRQILSCAPYSITVTRQSDARYLEANDAFCTRTGYSREEVIGATATELDLYTDPADRARIMNTFNLQGGVDGMEVTFKSRNGDPLETLVAARPLRFRGEDCILFITTEITALKRAQRELAKSEQRFRTIVESAQDAIFLKDESLRYTLVNPVMEKLFGLAAEAFIGRTNEEVFHPEDVAAVKRSEQRVLQGRIVEEDERWRIGSRPRIFHSIKVPLVDHDGRITGLCGFTRDMTATRNLEAQLLQAQKMEAIGILAGGISHDFNNLLQAIIGYTQLLIAETPSPDPRAGKLRAIENAARRASELTGQLLAFSRKAESHPLPTDLNQAVRQVKKLLERTIPKMIAIRLDLAEPIMTVNADAVQLEQVLLNIGLNARDAMPEGGCLTFTTANIQPEHNFRRIHLDETIQDYVLLSISDTGHGMTPEVKQHMFEPFFTTKQKGHGTGLGMAMAYGLIKNHRGHINCESVPGQGTTFNIYLPAIKEPVPPPREEIEPAIARGRGETVLVVDDELFLRDLTRDMLSLHGYDVLLAESGEAGLALFKAHKERIALVILDLIMPGMGGKQCLVEIMKIDPRTKVLIASGFAMDAPTGDTILSKAAGFIQKPYNMAKLLQTLNEVMGQKPSDDG</sequence>
<evidence type="ECO:0000259" key="13">
    <source>
        <dbReference type="PROSITE" id="PS50110"/>
    </source>
</evidence>
<dbReference type="SMART" id="SM00448">
    <property type="entry name" value="REC"/>
    <property type="match status" value="1"/>
</dbReference>
<accession>A0AA41UK28</accession>
<feature type="compositionally biased region" description="Low complexity" evidence="11">
    <location>
        <begin position="1"/>
        <end position="14"/>
    </location>
</feature>
<dbReference type="PROSITE" id="PS50110">
    <property type="entry name" value="RESPONSE_REGULATORY"/>
    <property type="match status" value="1"/>
</dbReference>
<dbReference type="SMART" id="SM00387">
    <property type="entry name" value="HATPase_c"/>
    <property type="match status" value="1"/>
</dbReference>
<dbReference type="InterPro" id="IPR013656">
    <property type="entry name" value="PAS_4"/>
</dbReference>
<keyword evidence="3 9" id="KW-0597">Phosphoprotein</keyword>
<dbReference type="Gene3D" id="1.10.287.130">
    <property type="match status" value="1"/>
</dbReference>
<feature type="domain" description="PAC" evidence="15">
    <location>
        <begin position="236"/>
        <end position="288"/>
    </location>
</feature>
<dbReference type="InterPro" id="IPR036097">
    <property type="entry name" value="HisK_dim/P_sf"/>
</dbReference>
<dbReference type="Pfam" id="PF00989">
    <property type="entry name" value="PAS"/>
    <property type="match status" value="2"/>
</dbReference>
<feature type="domain" description="PAS" evidence="14">
    <location>
        <begin position="289"/>
        <end position="365"/>
    </location>
</feature>
<evidence type="ECO:0000256" key="8">
    <source>
        <dbReference type="ARBA" id="ARBA00023012"/>
    </source>
</evidence>
<evidence type="ECO:0000256" key="7">
    <source>
        <dbReference type="ARBA" id="ARBA00022840"/>
    </source>
</evidence>
<proteinExistence type="predicted"/>
<dbReference type="Pfam" id="PF08448">
    <property type="entry name" value="PAS_4"/>
    <property type="match status" value="2"/>
</dbReference>
<dbReference type="SMART" id="SM00388">
    <property type="entry name" value="HisKA"/>
    <property type="match status" value="1"/>
</dbReference>
<keyword evidence="8" id="KW-0902">Two-component regulatory system</keyword>
<dbReference type="Gene3D" id="3.30.450.20">
    <property type="entry name" value="PAS domain"/>
    <property type="match status" value="4"/>
</dbReference>
<evidence type="ECO:0000259" key="15">
    <source>
        <dbReference type="PROSITE" id="PS50113"/>
    </source>
</evidence>
<dbReference type="EMBL" id="JALJRB010000004">
    <property type="protein sequence ID" value="MCJ8499951.1"/>
    <property type="molecule type" value="Genomic_DNA"/>
</dbReference>
<dbReference type="InterPro" id="IPR003594">
    <property type="entry name" value="HATPase_dom"/>
</dbReference>
<comment type="caution">
    <text evidence="16">The sequence shown here is derived from an EMBL/GenBank/DDBJ whole genome shotgun (WGS) entry which is preliminary data.</text>
</comment>
<dbReference type="PROSITE" id="PS50113">
    <property type="entry name" value="PAC"/>
    <property type="match status" value="2"/>
</dbReference>
<keyword evidence="10" id="KW-0175">Coiled coil</keyword>
<keyword evidence="17" id="KW-1185">Reference proteome</keyword>
<dbReference type="InterPro" id="IPR035965">
    <property type="entry name" value="PAS-like_dom_sf"/>
</dbReference>
<feature type="coiled-coil region" evidence="10">
    <location>
        <begin position="397"/>
        <end position="424"/>
    </location>
</feature>
<evidence type="ECO:0000256" key="5">
    <source>
        <dbReference type="ARBA" id="ARBA00022741"/>
    </source>
</evidence>
<reference evidence="16" key="1">
    <citation type="submission" date="2022-04" db="EMBL/GenBank/DDBJ databases">
        <title>Desulfatitalea alkaliphila sp. nov., a novel anaerobic sulfate-reducing bacterium isolated from terrestrial mud volcano, Taman Peninsula, Russia.</title>
        <authorList>
            <person name="Khomyakova M.A."/>
            <person name="Merkel A.Y."/>
            <person name="Slobodkin A.I."/>
        </authorList>
    </citation>
    <scope>NUCLEOTIDE SEQUENCE</scope>
    <source>
        <strain evidence="16">M08but</strain>
    </source>
</reference>
<dbReference type="AlphaFoldDB" id="A0AA41UK28"/>
<keyword evidence="5" id="KW-0547">Nucleotide-binding</keyword>
<evidence type="ECO:0000256" key="1">
    <source>
        <dbReference type="ARBA" id="ARBA00000085"/>
    </source>
</evidence>
<dbReference type="InterPro" id="IPR036890">
    <property type="entry name" value="HATPase_C_sf"/>
</dbReference>
<dbReference type="CDD" id="cd00082">
    <property type="entry name" value="HisKA"/>
    <property type="match status" value="1"/>
</dbReference>
<keyword evidence="6" id="KW-0418">Kinase</keyword>
<evidence type="ECO:0000313" key="16">
    <source>
        <dbReference type="EMBL" id="MCJ8499951.1"/>
    </source>
</evidence>
<evidence type="ECO:0000259" key="12">
    <source>
        <dbReference type="PROSITE" id="PS50109"/>
    </source>
</evidence>
<dbReference type="SUPFAM" id="SSF55874">
    <property type="entry name" value="ATPase domain of HSP90 chaperone/DNA topoisomerase II/histidine kinase"/>
    <property type="match status" value="1"/>
</dbReference>
<dbReference type="PANTHER" id="PTHR43065:SF46">
    <property type="entry name" value="C4-DICARBOXYLATE TRANSPORT SENSOR PROTEIN DCTB"/>
    <property type="match status" value="1"/>
</dbReference>
<dbReference type="Pfam" id="PF02518">
    <property type="entry name" value="HATPase_c"/>
    <property type="match status" value="1"/>
</dbReference>
<dbReference type="EC" id="2.7.13.3" evidence="2"/>
<dbReference type="SUPFAM" id="SSF52172">
    <property type="entry name" value="CheY-like"/>
    <property type="match status" value="1"/>
</dbReference>
<dbReference type="PROSITE" id="PS50112">
    <property type="entry name" value="PAS"/>
    <property type="match status" value="4"/>
</dbReference>
<dbReference type="SMART" id="SM00086">
    <property type="entry name" value="PAC"/>
    <property type="match status" value="3"/>
</dbReference>
<dbReference type="GO" id="GO:0005524">
    <property type="term" value="F:ATP binding"/>
    <property type="evidence" value="ECO:0007669"/>
    <property type="project" value="UniProtKB-KW"/>
</dbReference>
<comment type="catalytic activity">
    <reaction evidence="1">
        <text>ATP + protein L-histidine = ADP + protein N-phospho-L-histidine.</text>
        <dbReference type="EC" id="2.7.13.3"/>
    </reaction>
</comment>
<dbReference type="InterPro" id="IPR011006">
    <property type="entry name" value="CheY-like_superfamily"/>
</dbReference>
<evidence type="ECO:0000256" key="3">
    <source>
        <dbReference type="ARBA" id="ARBA00022553"/>
    </source>
</evidence>
<evidence type="ECO:0000256" key="6">
    <source>
        <dbReference type="ARBA" id="ARBA00022777"/>
    </source>
</evidence>
<evidence type="ECO:0000259" key="14">
    <source>
        <dbReference type="PROSITE" id="PS50112"/>
    </source>
</evidence>